<feature type="compositionally biased region" description="Polar residues" evidence="1">
    <location>
        <begin position="204"/>
        <end position="221"/>
    </location>
</feature>
<feature type="region of interest" description="Disordered" evidence="1">
    <location>
        <begin position="189"/>
        <end position="246"/>
    </location>
</feature>
<feature type="compositionally biased region" description="Basic and acidic residues" evidence="1">
    <location>
        <begin position="1"/>
        <end position="28"/>
    </location>
</feature>
<dbReference type="VEuPathDB" id="TriTrypDB:TcBrA4_0037610"/>
<feature type="region of interest" description="Disordered" evidence="1">
    <location>
        <begin position="363"/>
        <end position="395"/>
    </location>
</feature>
<feature type="compositionally biased region" description="Basic and acidic residues" evidence="1">
    <location>
        <begin position="452"/>
        <end position="461"/>
    </location>
</feature>
<dbReference type="VEuPathDB" id="TriTrypDB:TcCL_NonESM01529"/>
<dbReference type="VEuPathDB" id="TriTrypDB:TCSYLVIO_007853"/>
<feature type="region of interest" description="Disordered" evidence="1">
    <location>
        <begin position="72"/>
        <end position="91"/>
    </location>
</feature>
<dbReference type="AlphaFoldDB" id="A0A2V2WQI2"/>
<dbReference type="VEuPathDB" id="TriTrypDB:TcG_07118"/>
<dbReference type="VEuPathDB" id="TriTrypDB:TcCLB.511431.20"/>
<evidence type="ECO:0000313" key="3">
    <source>
        <dbReference type="Proteomes" id="UP000246078"/>
    </source>
</evidence>
<gene>
    <name evidence="2" type="ORF">C3747_87g103</name>
</gene>
<dbReference type="Proteomes" id="UP000246078">
    <property type="component" value="Unassembled WGS sequence"/>
</dbReference>
<dbReference type="EMBL" id="PRFC01000087">
    <property type="protein sequence ID" value="PWV08744.1"/>
    <property type="molecule type" value="Genomic_DNA"/>
</dbReference>
<feature type="region of interest" description="Disordered" evidence="1">
    <location>
        <begin position="312"/>
        <end position="346"/>
    </location>
</feature>
<feature type="region of interest" description="Disordered" evidence="1">
    <location>
        <begin position="258"/>
        <end position="292"/>
    </location>
</feature>
<dbReference type="VEuPathDB" id="TriTrypDB:TcG_07119"/>
<comment type="caution">
    <text evidence="2">The sequence shown here is derived from an EMBL/GenBank/DDBJ whole genome shotgun (WGS) entry which is preliminary data.</text>
</comment>
<protein>
    <submittedName>
        <fullName evidence="2">Uncharacterized protein</fullName>
    </submittedName>
</protein>
<evidence type="ECO:0000256" key="1">
    <source>
        <dbReference type="SAM" id="MobiDB-lite"/>
    </source>
</evidence>
<proteinExistence type="predicted"/>
<dbReference type="VEuPathDB" id="TriTrypDB:TcCL_ESM06526"/>
<evidence type="ECO:0000313" key="2">
    <source>
        <dbReference type="EMBL" id="PWV08744.1"/>
    </source>
</evidence>
<dbReference type="VEuPathDB" id="TriTrypDB:TcCLB.506475.130"/>
<dbReference type="VEuPathDB" id="TriTrypDB:TCSYLVIO_007320"/>
<dbReference type="VEuPathDB" id="TriTrypDB:TcCL_NonESM01530"/>
<name>A0A2V2WQI2_TRYCR</name>
<reference evidence="2 3" key="1">
    <citation type="journal article" date="2018" name="Microb. Genom.">
        <title>Expanding an expanded genome: long-read sequencing of Trypanosoma cruzi.</title>
        <authorList>
            <person name="Berna L."/>
            <person name="Rodriguez M."/>
            <person name="Chiribao M.L."/>
            <person name="Parodi-Talice A."/>
            <person name="Pita S."/>
            <person name="Rijo G."/>
            <person name="Alvarez-Valin F."/>
            <person name="Robello C."/>
        </authorList>
    </citation>
    <scope>NUCLEOTIDE SEQUENCE [LARGE SCALE GENOMIC DNA]</scope>
    <source>
        <strain evidence="2 3">TCC</strain>
    </source>
</reference>
<dbReference type="VEuPathDB" id="TriTrypDB:TCDM_00950"/>
<accession>A0A2V2WQI2</accession>
<dbReference type="VEuPathDB" id="TriTrypDB:TcBrA4_0037600"/>
<dbReference type="VEuPathDB" id="TriTrypDB:C3747_87g103"/>
<dbReference type="VEuPathDB" id="TriTrypDB:BCY84_01786"/>
<dbReference type="VEuPathDB" id="TriTrypDB:ECC02_000642"/>
<feature type="compositionally biased region" description="Polar residues" evidence="1">
    <location>
        <begin position="372"/>
        <end position="388"/>
    </location>
</feature>
<sequence>MTSHADKSSVRLFRSDTRESHLRGDEYRASVSESGRNRSRLSPRNTSMTRHAPPECPSEVTWASKRSSRVTWKQAMNRRPPQDWSNSRPDTFHRDDRVPFKLSEVDESRKLDVCRLDECLSEPQSARGGVRDSAAPLTRWHLDKHVQRSGMASFHTEEFLHDHDTVEDWELMLVSEGKRSLLEQFNASKLQHSPEGGEEESSSVCPTKTKTARDTLQSARNTPHAVAPLRRHAAQRDHAAEEEEEEEIIARFYADQHARRREPQPHMGTDSTPSPSVPDVRYTQPNRQYDDNPHVGNQLTMASSSTIPQNIHDSHVKKEHARPTEDEPERINWEHEGESTEKKKEPKLSTLEEFRQYVIQQKLQSRSKTHTRNAGENATLTHSPALTKNTEKRKQNENLNDISQSMDNTHMPLLKSNTLHNNNLISSTKLTLDINTTETKNPQDKSFANARQQDRDVVSHAEEAERSAVLAAAHRGATVIAGAEVLSRREQQDRDVVSHAEEAERSAVLAAAHRGATVIAGAEVLSRREQQDRDVVSHAEEAERSAVLAAAHRGATVIAGAEVLSRREQQDRDVVSHAEEAERSAVLAAAHRGATVIAGAEVLSRREQQDRDVVSHAEEAERSAVLAAAHRGATAIAGAEVLSRREQQDRDVVSHAEEAERSAVLAAAHRGATVIAGAEVLSRREQQDRDVVSHAEEAERSAVLAAAHRGATVIAGAEVLSRREQQDRDVVSHAEEAERSAVLAAAHRGATAITGAEVLSRREQQDRDVVSHAEEAERSAVLAAAHRGATAIAGAEVLSRREQQDRDVVSHAEEAERSAVLAAAHRGATVIAGAEVLSRREQQDRDVVSHAEEAERSAVLAAAHRGATVTAGAEVLSRREQQDRDVVSHAEEAERSAVLAAAHRGATVIAGAEVLSRREQQDRDVVSHAEEAERSAVLAAAQSVRFVWGACGFYGGENVLGLREKRDSIASWPLRVGALDPKSVNSVEELAAVSHSGMSLDTGLGVSDEGNACATAVSRVNDAKLDGILLTGGCELTQLNVRGGVLLAEETVSSLRVEAKETEVQSDMLGKVAVHPALRTGEVRATTIPHGEPLGDDSDDDIPIHPRYTFFGCLLSPFVCCMSRRQTQISRIEDPLSNE</sequence>
<feature type="region of interest" description="Disordered" evidence="1">
    <location>
        <begin position="1"/>
        <end position="62"/>
    </location>
</feature>
<feature type="compositionally biased region" description="Polar residues" evidence="1">
    <location>
        <begin position="40"/>
        <end position="49"/>
    </location>
</feature>
<organism evidence="2 3">
    <name type="scientific">Trypanosoma cruzi</name>
    <dbReference type="NCBI Taxonomy" id="5693"/>
    <lineage>
        <taxon>Eukaryota</taxon>
        <taxon>Discoba</taxon>
        <taxon>Euglenozoa</taxon>
        <taxon>Kinetoplastea</taxon>
        <taxon>Metakinetoplastina</taxon>
        <taxon>Trypanosomatida</taxon>
        <taxon>Trypanosomatidae</taxon>
        <taxon>Trypanosoma</taxon>
        <taxon>Schizotrypanum</taxon>
    </lineage>
</organism>
<feature type="region of interest" description="Disordered" evidence="1">
    <location>
        <begin position="439"/>
        <end position="461"/>
    </location>
</feature>
<feature type="compositionally biased region" description="Polar residues" evidence="1">
    <location>
        <begin position="439"/>
        <end position="451"/>
    </location>
</feature>